<sequence>MPVPSLPAALAIYLLFANLLTWFAFRLDKRRAVSGGWRFPEANLLALSAAGGWIGAKIAQRQFRHKTRKQPFARRLNVVAAGWIALGTALVLGAQEPLAARATAALAGLAGAGSLFAPAEAPRRLPHRFGPGSEP</sequence>
<comment type="caution">
    <text evidence="2">The sequence shown here is derived from an EMBL/GenBank/DDBJ whole genome shotgun (WGS) entry which is preliminary data.</text>
</comment>
<evidence type="ECO:0000256" key="1">
    <source>
        <dbReference type="SAM" id="Phobius"/>
    </source>
</evidence>
<accession>A0AAX1UGF1</accession>
<dbReference type="Proteomes" id="UP000266305">
    <property type="component" value="Unassembled WGS sequence"/>
</dbReference>
<feature type="transmembrane region" description="Helical" evidence="1">
    <location>
        <begin position="98"/>
        <end position="119"/>
    </location>
</feature>
<organism evidence="2 3">
    <name type="scientific">Cereibacter sphaeroides</name>
    <name type="common">Rhodobacter sphaeroides</name>
    <dbReference type="NCBI Taxonomy" id="1063"/>
    <lineage>
        <taxon>Bacteria</taxon>
        <taxon>Pseudomonadati</taxon>
        <taxon>Pseudomonadota</taxon>
        <taxon>Alphaproteobacteria</taxon>
        <taxon>Rhodobacterales</taxon>
        <taxon>Paracoccaceae</taxon>
        <taxon>Cereibacter</taxon>
    </lineage>
</organism>
<keyword evidence="1" id="KW-0472">Membrane</keyword>
<evidence type="ECO:0000313" key="2">
    <source>
        <dbReference type="EMBL" id="RHZ91749.1"/>
    </source>
</evidence>
<keyword evidence="1" id="KW-1133">Transmembrane helix</keyword>
<gene>
    <name evidence="2" type="ORF">D1114_19465</name>
</gene>
<dbReference type="RefSeq" id="WP_119001144.1">
    <property type="nucleotide sequence ID" value="NZ_CM125964.1"/>
</dbReference>
<feature type="transmembrane region" description="Helical" evidence="1">
    <location>
        <begin position="72"/>
        <end position="92"/>
    </location>
</feature>
<dbReference type="InterPro" id="IPR010718">
    <property type="entry name" value="DUF1294"/>
</dbReference>
<dbReference type="Pfam" id="PF06961">
    <property type="entry name" value="DUF1294"/>
    <property type="match status" value="1"/>
</dbReference>
<dbReference type="EMBL" id="QWGP01000030">
    <property type="protein sequence ID" value="RHZ91749.1"/>
    <property type="molecule type" value="Genomic_DNA"/>
</dbReference>
<dbReference type="AlphaFoldDB" id="A0AAX1UGF1"/>
<name>A0AAX1UGF1_CERSP</name>
<protein>
    <submittedName>
        <fullName evidence="2">DUF1294 domain-containing protein</fullName>
    </submittedName>
</protein>
<feature type="transmembrane region" description="Helical" evidence="1">
    <location>
        <begin position="6"/>
        <end position="25"/>
    </location>
</feature>
<keyword evidence="1" id="KW-0812">Transmembrane</keyword>
<evidence type="ECO:0000313" key="3">
    <source>
        <dbReference type="Proteomes" id="UP000266305"/>
    </source>
</evidence>
<reference evidence="2 3" key="1">
    <citation type="submission" date="2018-08" db="EMBL/GenBank/DDBJ databases">
        <title>Draft genome sequence of Rhodobacter sphaeroides FY.</title>
        <authorList>
            <person name="Rayyan A."/>
            <person name="Meyer T.E."/>
            <person name="Kyndt J.A."/>
        </authorList>
    </citation>
    <scope>NUCLEOTIDE SEQUENCE [LARGE SCALE GENOMIC DNA]</scope>
    <source>
        <strain evidence="2 3">FY</strain>
    </source>
</reference>
<proteinExistence type="predicted"/>